<comment type="caution">
    <text evidence="10">The sequence shown here is derived from an EMBL/GenBank/DDBJ whole genome shotgun (WGS) entry which is preliminary data.</text>
</comment>
<dbReference type="Pfam" id="PF00198">
    <property type="entry name" value="2-oxoacid_dh"/>
    <property type="match status" value="1"/>
</dbReference>
<proteinExistence type="inferred from homology"/>
<dbReference type="Proteomes" id="UP000289954">
    <property type="component" value="Unassembled WGS sequence"/>
</dbReference>
<dbReference type="InterPro" id="IPR000089">
    <property type="entry name" value="Biotin_lipoyl"/>
</dbReference>
<dbReference type="GO" id="GO:0016407">
    <property type="term" value="F:acetyltransferase activity"/>
    <property type="evidence" value="ECO:0007669"/>
    <property type="project" value="TreeGrafter"/>
</dbReference>
<dbReference type="CDD" id="cd06849">
    <property type="entry name" value="lipoyl_domain"/>
    <property type="match status" value="1"/>
</dbReference>
<dbReference type="PANTHER" id="PTHR43178">
    <property type="entry name" value="DIHYDROLIPOAMIDE ACETYLTRANSFERASE COMPONENT OF PYRUVATE DEHYDROGENASE COMPLEX"/>
    <property type="match status" value="1"/>
</dbReference>
<feature type="compositionally biased region" description="Low complexity" evidence="7">
    <location>
        <begin position="249"/>
        <end position="293"/>
    </location>
</feature>
<gene>
    <name evidence="10" type="ORF">CBZ_08140</name>
</gene>
<feature type="region of interest" description="Disordered" evidence="7">
    <location>
        <begin position="89"/>
        <end position="153"/>
    </location>
</feature>
<dbReference type="EC" id="2.3.1.-" evidence="6"/>
<dbReference type="Gene3D" id="2.40.50.100">
    <property type="match status" value="1"/>
</dbReference>
<keyword evidence="3 6" id="KW-0808">Transferase</keyword>
<evidence type="ECO:0000259" key="8">
    <source>
        <dbReference type="PROSITE" id="PS50968"/>
    </source>
</evidence>
<dbReference type="GO" id="GO:0005737">
    <property type="term" value="C:cytoplasm"/>
    <property type="evidence" value="ECO:0007669"/>
    <property type="project" value="TreeGrafter"/>
</dbReference>
<evidence type="ECO:0000256" key="2">
    <source>
        <dbReference type="ARBA" id="ARBA00007317"/>
    </source>
</evidence>
<evidence type="ECO:0000256" key="5">
    <source>
        <dbReference type="ARBA" id="ARBA00023315"/>
    </source>
</evidence>
<dbReference type="PANTHER" id="PTHR43178:SF5">
    <property type="entry name" value="LIPOAMIDE ACYLTRANSFERASE COMPONENT OF BRANCHED-CHAIN ALPHA-KETO ACID DEHYDROGENASE COMPLEX, MITOCHONDRIAL"/>
    <property type="match status" value="1"/>
</dbReference>
<feature type="compositionally biased region" description="Low complexity" evidence="7">
    <location>
        <begin position="94"/>
        <end position="152"/>
    </location>
</feature>
<sequence length="528" mass="53128">MTAQTTVQTVTLPDLGEGLTESDVVAWLVAVGDTVTLNQVVAEVETAKALVDLPSPYAGVVEALLVEPGTTVPVGGALLTIAVEDRSASAVEHGSPPSGAASDSAPSPSGPASDAAPSPSGAASAADAPTDDAPTVGEPAGAEPGAEVPAPERTSVLVGYGPLVEGSARPHRRPRAASWLAAHATTGNGHGVDRAVAVAEHPEAPATHPRPTPPVRKLAHDLGVNLDLVEGTGDDGRITRDDVLHALSSRRPGAPAPSSERPGAPTSPASRPSSTHRTTAAAAAPRSSASTTAGHAGDVRTPITGVRRQTAAAMVASAFTAPHASVHLTLDVTATTDLLADLRADRALAGHRLTFLTLVAKAVTLALGGHPALHARWDDAAQEIVQPAHVGLGIAAATPRGLLVPVVHDADLLRLPALADALTALTEAARAGTSTPADLAGGTFTITNIGVFGVDGGVPILVPGQSGILAVGQVRRQPWAHDDGVALRDVLTLTMSFDHRVVDGEQAARFLADVGAVLARPGAVLAMV</sequence>
<dbReference type="SUPFAM" id="SSF47005">
    <property type="entry name" value="Peripheral subunit-binding domain of 2-oxo acid dehydrogenase complex"/>
    <property type="match status" value="1"/>
</dbReference>
<dbReference type="Gene3D" id="3.30.559.10">
    <property type="entry name" value="Chloramphenicol acetyltransferase-like domain"/>
    <property type="match status" value="1"/>
</dbReference>
<dbReference type="PROSITE" id="PS51826">
    <property type="entry name" value="PSBD"/>
    <property type="match status" value="1"/>
</dbReference>
<dbReference type="SUPFAM" id="SSF51230">
    <property type="entry name" value="Single hybrid motif"/>
    <property type="match status" value="1"/>
</dbReference>
<dbReference type="OrthoDB" id="9805770at2"/>
<organism evidence="10 11">
    <name type="scientific">Cellulomonas biazotea</name>
    <dbReference type="NCBI Taxonomy" id="1709"/>
    <lineage>
        <taxon>Bacteria</taxon>
        <taxon>Bacillati</taxon>
        <taxon>Actinomycetota</taxon>
        <taxon>Actinomycetes</taxon>
        <taxon>Micrococcales</taxon>
        <taxon>Cellulomonadaceae</taxon>
        <taxon>Cellulomonas</taxon>
    </lineage>
</organism>
<keyword evidence="4 6" id="KW-0450">Lipoyl</keyword>
<evidence type="ECO:0000313" key="11">
    <source>
        <dbReference type="Proteomes" id="UP000289954"/>
    </source>
</evidence>
<dbReference type="InterPro" id="IPR023213">
    <property type="entry name" value="CAT-like_dom_sf"/>
</dbReference>
<evidence type="ECO:0000259" key="9">
    <source>
        <dbReference type="PROSITE" id="PS51826"/>
    </source>
</evidence>
<dbReference type="InterPro" id="IPR001078">
    <property type="entry name" value="2-oxoacid_DH_actylTfrase"/>
</dbReference>
<evidence type="ECO:0000256" key="6">
    <source>
        <dbReference type="RuleBase" id="RU003423"/>
    </source>
</evidence>
<evidence type="ECO:0000256" key="1">
    <source>
        <dbReference type="ARBA" id="ARBA00001938"/>
    </source>
</evidence>
<comment type="similarity">
    <text evidence="2 6">Belongs to the 2-oxoacid dehydrogenase family.</text>
</comment>
<dbReference type="SUPFAM" id="SSF52777">
    <property type="entry name" value="CoA-dependent acyltransferases"/>
    <property type="match status" value="1"/>
</dbReference>
<keyword evidence="10" id="KW-0670">Pyruvate</keyword>
<keyword evidence="5 6" id="KW-0012">Acyltransferase</keyword>
<dbReference type="RefSeq" id="WP_130780357.1">
    <property type="nucleotide sequence ID" value="NZ_BIMR01000043.1"/>
</dbReference>
<feature type="domain" description="Peripheral subunit-binding (PSBD)" evidence="9">
    <location>
        <begin position="210"/>
        <end position="247"/>
    </location>
</feature>
<dbReference type="Pfam" id="PF02817">
    <property type="entry name" value="E3_binding"/>
    <property type="match status" value="1"/>
</dbReference>
<dbReference type="FunFam" id="3.30.559.10:FF:000007">
    <property type="entry name" value="Dihydrolipoamide acetyltransferase component of pyruvate dehydrogenase complex"/>
    <property type="match status" value="1"/>
</dbReference>
<keyword evidence="11" id="KW-1185">Reference proteome</keyword>
<dbReference type="InterPro" id="IPR050743">
    <property type="entry name" value="2-oxoacid_DH_E2_comp"/>
</dbReference>
<dbReference type="Pfam" id="PF00364">
    <property type="entry name" value="Biotin_lipoyl"/>
    <property type="match status" value="1"/>
</dbReference>
<dbReference type="InterPro" id="IPR011053">
    <property type="entry name" value="Single_hybrid_motif"/>
</dbReference>
<feature type="domain" description="Lipoyl-binding" evidence="8">
    <location>
        <begin position="7"/>
        <end position="82"/>
    </location>
</feature>
<dbReference type="InterPro" id="IPR004167">
    <property type="entry name" value="PSBD"/>
</dbReference>
<protein>
    <recommendedName>
        <fullName evidence="6">Dihydrolipoamide acetyltransferase component of pyruvate dehydrogenase complex</fullName>
        <ecNumber evidence="6">2.3.1.-</ecNumber>
    </recommendedName>
</protein>
<dbReference type="PROSITE" id="PS50968">
    <property type="entry name" value="BIOTINYL_LIPOYL"/>
    <property type="match status" value="1"/>
</dbReference>
<evidence type="ECO:0000256" key="4">
    <source>
        <dbReference type="ARBA" id="ARBA00022823"/>
    </source>
</evidence>
<dbReference type="InterPro" id="IPR036625">
    <property type="entry name" value="E3-bd_dom_sf"/>
</dbReference>
<name>A0A402DNR9_9CELL</name>
<dbReference type="AlphaFoldDB" id="A0A402DNR9"/>
<accession>A0A402DNR9</accession>
<feature type="region of interest" description="Disordered" evidence="7">
    <location>
        <begin position="248"/>
        <end position="301"/>
    </location>
</feature>
<dbReference type="GO" id="GO:0031405">
    <property type="term" value="F:lipoic acid binding"/>
    <property type="evidence" value="ECO:0007669"/>
    <property type="project" value="TreeGrafter"/>
</dbReference>
<evidence type="ECO:0000313" key="10">
    <source>
        <dbReference type="EMBL" id="GCE75758.1"/>
    </source>
</evidence>
<reference evidence="10 11" key="1">
    <citation type="submission" date="2019-01" db="EMBL/GenBank/DDBJ databases">
        <title>Draft genome sequence of Cellulomonas takizawaensis strain TKZ-21.</title>
        <authorList>
            <person name="Yamamura H."/>
            <person name="Hayashi T."/>
            <person name="Hamada M."/>
            <person name="Serisawa Y."/>
            <person name="Matsuyama K."/>
            <person name="Nakagawa Y."/>
            <person name="Otoguro M."/>
            <person name="Yanagida F."/>
            <person name="Hayakawa M."/>
        </authorList>
    </citation>
    <scope>NUCLEOTIDE SEQUENCE [LARGE SCALE GENOMIC DNA]</scope>
    <source>
        <strain evidence="10 11">NBRC12680</strain>
    </source>
</reference>
<evidence type="ECO:0000256" key="7">
    <source>
        <dbReference type="SAM" id="MobiDB-lite"/>
    </source>
</evidence>
<dbReference type="EMBL" id="BIMR01000043">
    <property type="protein sequence ID" value="GCE75758.1"/>
    <property type="molecule type" value="Genomic_DNA"/>
</dbReference>
<evidence type="ECO:0000256" key="3">
    <source>
        <dbReference type="ARBA" id="ARBA00022679"/>
    </source>
</evidence>
<dbReference type="Gene3D" id="4.10.320.10">
    <property type="entry name" value="E3-binding domain"/>
    <property type="match status" value="1"/>
</dbReference>
<comment type="cofactor">
    <cofactor evidence="1 6">
        <name>(R)-lipoate</name>
        <dbReference type="ChEBI" id="CHEBI:83088"/>
    </cofactor>
</comment>